<organism evidence="2 3">
    <name type="scientific">Candidatus Desantisbacteria bacterium CG_4_10_14_0_8_um_filter_48_22</name>
    <dbReference type="NCBI Taxonomy" id="1974543"/>
    <lineage>
        <taxon>Bacteria</taxon>
        <taxon>Candidatus Desantisiibacteriota</taxon>
    </lineage>
</organism>
<accession>A0A2M7SF88</accession>
<comment type="caution">
    <text evidence="2">The sequence shown here is derived from an EMBL/GenBank/DDBJ whole genome shotgun (WGS) entry which is preliminary data.</text>
</comment>
<dbReference type="InterPro" id="IPR053148">
    <property type="entry name" value="PD-DEXK-like_domain"/>
</dbReference>
<dbReference type="Pfam" id="PF17761">
    <property type="entry name" value="DUF1016_N"/>
    <property type="match status" value="1"/>
</dbReference>
<evidence type="ECO:0000259" key="1">
    <source>
        <dbReference type="Pfam" id="PF17761"/>
    </source>
</evidence>
<dbReference type="PANTHER" id="PTHR30547:SF5">
    <property type="entry name" value="NUCLEASE YHCG-RELATED"/>
    <property type="match status" value="1"/>
</dbReference>
<dbReference type="AlphaFoldDB" id="A0A2M7SF88"/>
<dbReference type="PANTHER" id="PTHR30547">
    <property type="entry name" value="UNCHARACTERIZED PROTEIN YHCG-RELATED"/>
    <property type="match status" value="1"/>
</dbReference>
<protein>
    <recommendedName>
        <fullName evidence="1">YhcG N-terminal domain-containing protein</fullName>
    </recommendedName>
</protein>
<name>A0A2M7SF88_9BACT</name>
<dbReference type="Proteomes" id="UP000229307">
    <property type="component" value="Unassembled WGS sequence"/>
</dbReference>
<feature type="domain" description="YhcG N-terminal" evidence="1">
    <location>
        <begin position="30"/>
        <end position="184"/>
    </location>
</feature>
<sequence length="215" mass="24911">MKNEIIKGKALIPTKSSMRGMIGYRRLLSEITRIITSGRAKVVNAIDVIQAQTYWYVGRVIVEYEQGGKTRAEYGDTLIKRLSDDMTTQFGKGFSETNLKMMRLFYQSFPIRQAVSDQSKKKNSAVIRQTVSDEFKPKLSWSHYCELLKEDDLNARAFYEIESVENGWSMRELRRQMDSLLYERLCLSRNKKKIKALASKGQIIDKPEDAIKDPY</sequence>
<feature type="non-terminal residue" evidence="2">
    <location>
        <position position="215"/>
    </location>
</feature>
<proteinExistence type="predicted"/>
<dbReference type="EMBL" id="PFMR01000024">
    <property type="protein sequence ID" value="PIZ18197.1"/>
    <property type="molecule type" value="Genomic_DNA"/>
</dbReference>
<dbReference type="InterPro" id="IPR041527">
    <property type="entry name" value="YhcG_N"/>
</dbReference>
<reference evidence="3" key="1">
    <citation type="submission" date="2017-09" db="EMBL/GenBank/DDBJ databases">
        <title>Depth-based differentiation of microbial function through sediment-hosted aquifers and enrichment of novel symbionts in the deep terrestrial subsurface.</title>
        <authorList>
            <person name="Probst A.J."/>
            <person name="Ladd B."/>
            <person name="Jarett J.K."/>
            <person name="Geller-Mcgrath D.E."/>
            <person name="Sieber C.M.K."/>
            <person name="Emerson J.B."/>
            <person name="Anantharaman K."/>
            <person name="Thomas B.C."/>
            <person name="Malmstrom R."/>
            <person name="Stieglmeier M."/>
            <person name="Klingl A."/>
            <person name="Woyke T."/>
            <person name="Ryan C.M."/>
            <person name="Banfield J.F."/>
        </authorList>
    </citation>
    <scope>NUCLEOTIDE SEQUENCE [LARGE SCALE GENOMIC DNA]</scope>
</reference>
<gene>
    <name evidence="2" type="ORF">COY52_00710</name>
</gene>
<evidence type="ECO:0000313" key="3">
    <source>
        <dbReference type="Proteomes" id="UP000229307"/>
    </source>
</evidence>
<evidence type="ECO:0000313" key="2">
    <source>
        <dbReference type="EMBL" id="PIZ18197.1"/>
    </source>
</evidence>